<dbReference type="STRING" id="576131.SAMN05444486_101223"/>
<dbReference type="RefSeq" id="WP_089887145.1">
    <property type="nucleotide sequence ID" value="NZ_FNPR01000001.1"/>
</dbReference>
<dbReference type="OrthoDB" id="7717972at2"/>
<proteinExistence type="predicted"/>
<evidence type="ECO:0008006" key="3">
    <source>
        <dbReference type="Google" id="ProtNLM"/>
    </source>
</evidence>
<keyword evidence="2" id="KW-1185">Reference proteome</keyword>
<organism evidence="1 2">
    <name type="scientific">Lentibacter algarum</name>
    <dbReference type="NCBI Taxonomy" id="576131"/>
    <lineage>
        <taxon>Bacteria</taxon>
        <taxon>Pseudomonadati</taxon>
        <taxon>Pseudomonadota</taxon>
        <taxon>Alphaproteobacteria</taxon>
        <taxon>Rhodobacterales</taxon>
        <taxon>Roseobacteraceae</taxon>
        <taxon>Lentibacter</taxon>
    </lineage>
</organism>
<name>A0A1H3H571_9RHOB</name>
<dbReference type="AlphaFoldDB" id="A0A1H3H571"/>
<sequence length="158" mass="17975">MTCPKDIYQAHINTVGQALWDRDFSTVLDHLHYPCFVETDDATLHIPTRESYLPSLKSLRDNLTRRGVTAYHRICREAVFTHDDPNRIEGIHEVYALSGATPVIEPCLTHMTLIYRDEKWLGAGLCSATSNKHWQLVKHPEPIKASPVPETALKETQT</sequence>
<evidence type="ECO:0000313" key="2">
    <source>
        <dbReference type="Proteomes" id="UP000199026"/>
    </source>
</evidence>
<reference evidence="1 2" key="1">
    <citation type="submission" date="2016-10" db="EMBL/GenBank/DDBJ databases">
        <authorList>
            <person name="de Groot N.N."/>
        </authorList>
    </citation>
    <scope>NUCLEOTIDE SEQUENCE [LARGE SCALE GENOMIC DNA]</scope>
    <source>
        <strain evidence="1 2">DSM 24677</strain>
    </source>
</reference>
<gene>
    <name evidence="1" type="ORF">SAMN05444486_101223</name>
</gene>
<accession>A0A1H3H571</accession>
<evidence type="ECO:0000313" key="1">
    <source>
        <dbReference type="EMBL" id="SDY10656.1"/>
    </source>
</evidence>
<dbReference type="Proteomes" id="UP000199026">
    <property type="component" value="Unassembled WGS sequence"/>
</dbReference>
<protein>
    <recommendedName>
        <fullName evidence="3">SnoaL-like domain-containing protein</fullName>
    </recommendedName>
</protein>
<dbReference type="GeneID" id="78123030"/>
<dbReference type="EMBL" id="FNPR01000001">
    <property type="protein sequence ID" value="SDY10656.1"/>
    <property type="molecule type" value="Genomic_DNA"/>
</dbReference>